<evidence type="ECO:0000259" key="6">
    <source>
        <dbReference type="Pfam" id="PF07992"/>
    </source>
</evidence>
<dbReference type="GO" id="GO:0003954">
    <property type="term" value="F:NADH dehydrogenase activity"/>
    <property type="evidence" value="ECO:0007669"/>
    <property type="project" value="InterPro"/>
</dbReference>
<dbReference type="Pfam" id="PF07992">
    <property type="entry name" value="Pyr_redox_2"/>
    <property type="match status" value="1"/>
</dbReference>
<evidence type="ECO:0000256" key="3">
    <source>
        <dbReference type="ARBA" id="ARBA00022827"/>
    </source>
</evidence>
<evidence type="ECO:0000259" key="7">
    <source>
        <dbReference type="Pfam" id="PF22366"/>
    </source>
</evidence>
<dbReference type="PANTHER" id="PTHR43706">
    <property type="entry name" value="NADH DEHYDROGENASE"/>
    <property type="match status" value="1"/>
</dbReference>
<dbReference type="GO" id="GO:0005739">
    <property type="term" value="C:mitochondrion"/>
    <property type="evidence" value="ECO:0007669"/>
    <property type="project" value="UniProtKB-ARBA"/>
</dbReference>
<dbReference type="PANTHER" id="PTHR43706:SF13">
    <property type="entry name" value="NADH DEHYDROGENASE-RELATED"/>
    <property type="match status" value="1"/>
</dbReference>
<keyword evidence="4" id="KW-0560">Oxidoreductase</keyword>
<dbReference type="Pfam" id="PF22366">
    <property type="entry name" value="NDH2_C"/>
    <property type="match status" value="1"/>
</dbReference>
<dbReference type="PRINTS" id="PR00368">
    <property type="entry name" value="FADPNR"/>
</dbReference>
<comment type="similarity">
    <text evidence="1">Belongs to the NADH dehydrogenase family.</text>
</comment>
<dbReference type="SUPFAM" id="SSF51905">
    <property type="entry name" value="FAD/NAD(P)-binding domain"/>
    <property type="match status" value="1"/>
</dbReference>
<proteinExistence type="inferred from homology"/>
<evidence type="ECO:0008006" key="9">
    <source>
        <dbReference type="Google" id="ProtNLM"/>
    </source>
</evidence>
<dbReference type="InterPro" id="IPR054585">
    <property type="entry name" value="NDH2-like_C"/>
</dbReference>
<dbReference type="InterPro" id="IPR023753">
    <property type="entry name" value="FAD/NAD-binding_dom"/>
</dbReference>
<feature type="domain" description="External alternative NADH-ubiquinone oxidoreductase-like C-terminal" evidence="7">
    <location>
        <begin position="405"/>
        <end position="473"/>
    </location>
</feature>
<evidence type="ECO:0000256" key="1">
    <source>
        <dbReference type="ARBA" id="ARBA00005272"/>
    </source>
</evidence>
<evidence type="ECO:0000256" key="4">
    <source>
        <dbReference type="ARBA" id="ARBA00023002"/>
    </source>
</evidence>
<protein>
    <recommendedName>
        <fullName evidence="9">FAD/NAD(P)-binding domain-containing protein</fullName>
    </recommendedName>
</protein>
<evidence type="ECO:0000256" key="5">
    <source>
        <dbReference type="ARBA" id="ARBA00023027"/>
    </source>
</evidence>
<reference evidence="8" key="1">
    <citation type="submission" date="2021-01" db="EMBL/GenBank/DDBJ databases">
        <authorList>
            <person name="Corre E."/>
            <person name="Pelletier E."/>
            <person name="Niang G."/>
            <person name="Scheremetjew M."/>
            <person name="Finn R."/>
            <person name="Kale V."/>
            <person name="Holt S."/>
            <person name="Cochrane G."/>
            <person name="Meng A."/>
            <person name="Brown T."/>
            <person name="Cohen L."/>
        </authorList>
    </citation>
    <scope>NUCLEOTIDE SEQUENCE</scope>
    <source>
        <strain evidence="8">CCCM811</strain>
    </source>
</reference>
<dbReference type="AlphaFoldDB" id="A0A7S3YYD9"/>
<keyword evidence="3" id="KW-0274">FAD</keyword>
<keyword evidence="5" id="KW-0520">NAD</keyword>
<dbReference type="Gene3D" id="3.50.50.100">
    <property type="match status" value="1"/>
</dbReference>
<organism evidence="8">
    <name type="scientific">Lotharella globosa</name>
    <dbReference type="NCBI Taxonomy" id="91324"/>
    <lineage>
        <taxon>Eukaryota</taxon>
        <taxon>Sar</taxon>
        <taxon>Rhizaria</taxon>
        <taxon>Cercozoa</taxon>
        <taxon>Chlorarachniophyceae</taxon>
        <taxon>Lotharella</taxon>
    </lineage>
</organism>
<evidence type="ECO:0000256" key="2">
    <source>
        <dbReference type="ARBA" id="ARBA00022630"/>
    </source>
</evidence>
<dbReference type="InterPro" id="IPR045024">
    <property type="entry name" value="NDH-2"/>
</dbReference>
<feature type="domain" description="FAD/NAD(P)-binding" evidence="6">
    <location>
        <begin position="42"/>
        <end position="374"/>
    </location>
</feature>
<gene>
    <name evidence="8" type="ORF">LGLO00237_LOCUS17220</name>
</gene>
<evidence type="ECO:0000313" key="8">
    <source>
        <dbReference type="EMBL" id="CAE0665615.1"/>
    </source>
</evidence>
<name>A0A7S3YYD9_9EUKA</name>
<dbReference type="InterPro" id="IPR036188">
    <property type="entry name" value="FAD/NAD-bd_sf"/>
</dbReference>
<accession>A0A7S3YYD9</accession>
<keyword evidence="2" id="KW-0285">Flavoprotein</keyword>
<dbReference type="EMBL" id="HBIV01023959">
    <property type="protein sequence ID" value="CAE0665615.1"/>
    <property type="molecule type" value="Transcribed_RNA"/>
</dbReference>
<sequence>MTTMMATASWGRLRPKLARRFSPATLLFLPRSFSSSASAKPRVVVLGSGWGGFQVARDLDKDKYDVRVISPANHFLFTPLLPSTAVGTLEFRCIQEPVRTIKGLREYYQAKARSIDTKEKVVACRDIFKEREFDVPYDYLVIACGAKTNTFGTPGVEEREGQQVQFLKHLYHSRKIRHRILECFERASEPMISNEERKRLLSFIVVGGGPTSCEFTGELHDFITEDCTRWFPDLKNDIRITLVEAGGGLLGSFSQSLATYVQGSLQKRNIDIRLNTAVKAVESISDDPKNSSAVQAIFQDGSVLPFGLMVWSAGLKQVKFIDSLSFEHGPTGRLTVDDYLQIPGHEGRIFALGDCAVNTTAPLAPLAKVAQQHGAYLAKHMNAQNPKNKEPLGTPDKAFSFFNPGSMAQIGGWKGVLDFTHVGSGEKQLSGPTITGFAAWVTWRSAYWGRQVSLRNKILIPMHWFQSWVFGRDICRF</sequence>